<proteinExistence type="predicted"/>
<feature type="domain" description="Ig-like" evidence="9">
    <location>
        <begin position="21"/>
        <end position="100"/>
    </location>
</feature>
<dbReference type="InterPro" id="IPR003599">
    <property type="entry name" value="Ig_sub"/>
</dbReference>
<name>A0A665WDB1_ECHNA</name>
<dbReference type="SUPFAM" id="SSF48726">
    <property type="entry name" value="Immunoglobulin"/>
    <property type="match status" value="3"/>
</dbReference>
<comment type="subcellular location">
    <subcellularLocation>
        <location evidence="1">Cell membrane</location>
    </subcellularLocation>
</comment>
<accession>A0A665WDB1</accession>
<feature type="signal peptide" evidence="8">
    <location>
        <begin position="1"/>
        <end position="21"/>
    </location>
</feature>
<keyword evidence="4" id="KW-0391">Immunity</keyword>
<evidence type="ECO:0000313" key="10">
    <source>
        <dbReference type="Ensembl" id="ENSENLP00000041750.1"/>
    </source>
</evidence>
<keyword evidence="5" id="KW-0472">Membrane</keyword>
<dbReference type="PANTHER" id="PTHR19433:SF133">
    <property type="entry name" value="IMMUNE-TYPE RECEPTOR 5 PRECURSOR-RELATED"/>
    <property type="match status" value="1"/>
</dbReference>
<dbReference type="Pfam" id="PF07686">
    <property type="entry name" value="V-set"/>
    <property type="match status" value="2"/>
</dbReference>
<dbReference type="SMART" id="SM00409">
    <property type="entry name" value="IG"/>
    <property type="match status" value="2"/>
</dbReference>
<dbReference type="GO" id="GO:0002376">
    <property type="term" value="P:immune system process"/>
    <property type="evidence" value="ECO:0007669"/>
    <property type="project" value="UniProtKB-KW"/>
</dbReference>
<dbReference type="AlphaFoldDB" id="A0A665WDB1"/>
<dbReference type="InterPro" id="IPR036179">
    <property type="entry name" value="Ig-like_dom_sf"/>
</dbReference>
<dbReference type="InterPro" id="IPR052051">
    <property type="entry name" value="TCR_complex_component"/>
</dbReference>
<dbReference type="PANTHER" id="PTHR19433">
    <property type="entry name" value="T-CELL RECEPTOR ALPHA CHAIN V REGION-RELATED"/>
    <property type="match status" value="1"/>
</dbReference>
<keyword evidence="2" id="KW-1003">Cell membrane</keyword>
<reference evidence="10" key="3">
    <citation type="submission" date="2025-09" db="UniProtKB">
        <authorList>
            <consortium name="Ensembl"/>
        </authorList>
    </citation>
    <scope>IDENTIFICATION</scope>
</reference>
<evidence type="ECO:0000256" key="7">
    <source>
        <dbReference type="ARBA" id="ARBA00023180"/>
    </source>
</evidence>
<dbReference type="InParanoid" id="A0A665WDB1"/>
<dbReference type="PROSITE" id="PS50835">
    <property type="entry name" value="IG_LIKE"/>
    <property type="match status" value="2"/>
</dbReference>
<dbReference type="SMART" id="SM00406">
    <property type="entry name" value="IGv"/>
    <property type="match status" value="2"/>
</dbReference>
<evidence type="ECO:0000256" key="6">
    <source>
        <dbReference type="ARBA" id="ARBA00023157"/>
    </source>
</evidence>
<feature type="chain" id="PRO_5025579661" description="Ig-like domain-containing protein" evidence="8">
    <location>
        <begin position="22"/>
        <end position="351"/>
    </location>
</feature>
<evidence type="ECO:0000256" key="1">
    <source>
        <dbReference type="ARBA" id="ARBA00004236"/>
    </source>
</evidence>
<sequence>CSVVLCFTFYIHLFALTVDVGENVKLTCQRQVDSDAKLFWIRLVSGSFPEVLGGAFSFNHMSDQLSFVNKIPRFTTKQEPGTFSLYIKEMERSDTGLYYCVKARNFDIKFLTEKFLTVTTNFQLPPSDPVRPGDSVTLQCSVLFDSEKKTCPGDHSVYWFRAGSDEAHPSFIYAHGNNRDHCKKSPESESTQKCDYVFSKNVSSSDAGTHYCAVATCGEILFGNGTKLEIEKLEIEGNCVIVCIFSTQKCDYFFSKNVSSSDAGTHYCAVATCGEILFGNGTKLEIEGKSGIFLYNCSNCLFLFLISGCSGDEDRLTYSAPTFTRRKAGKVDRRNEKAVEKETVYSGVRAL</sequence>
<dbReference type="Ensembl" id="ENSENLT00000042829.1">
    <property type="protein sequence ID" value="ENSENLP00000041750.1"/>
    <property type="gene ID" value="ENSENLG00000017890.1"/>
</dbReference>
<keyword evidence="7" id="KW-0325">Glycoprotein</keyword>
<dbReference type="InterPro" id="IPR013783">
    <property type="entry name" value="Ig-like_fold"/>
</dbReference>
<evidence type="ECO:0000259" key="9">
    <source>
        <dbReference type="PROSITE" id="PS50835"/>
    </source>
</evidence>
<evidence type="ECO:0000256" key="4">
    <source>
        <dbReference type="ARBA" id="ARBA00022859"/>
    </source>
</evidence>
<dbReference type="CDD" id="cd00099">
    <property type="entry name" value="IgV"/>
    <property type="match status" value="2"/>
</dbReference>
<feature type="domain" description="Ig-like" evidence="9">
    <location>
        <begin position="113"/>
        <end position="214"/>
    </location>
</feature>
<reference evidence="10" key="1">
    <citation type="submission" date="2021-04" db="EMBL/GenBank/DDBJ databases">
        <authorList>
            <consortium name="Wellcome Sanger Institute Data Sharing"/>
        </authorList>
    </citation>
    <scope>NUCLEOTIDE SEQUENCE [LARGE SCALE GENOMIC DNA]</scope>
</reference>
<dbReference type="GO" id="GO:0005886">
    <property type="term" value="C:plasma membrane"/>
    <property type="evidence" value="ECO:0007669"/>
    <property type="project" value="UniProtKB-SubCell"/>
</dbReference>
<evidence type="ECO:0000256" key="2">
    <source>
        <dbReference type="ARBA" id="ARBA00022475"/>
    </source>
</evidence>
<dbReference type="InterPro" id="IPR013106">
    <property type="entry name" value="Ig_V-set"/>
</dbReference>
<protein>
    <recommendedName>
        <fullName evidence="9">Ig-like domain-containing protein</fullName>
    </recommendedName>
</protein>
<organism evidence="10 11">
    <name type="scientific">Echeneis naucrates</name>
    <name type="common">Live sharksucker</name>
    <dbReference type="NCBI Taxonomy" id="173247"/>
    <lineage>
        <taxon>Eukaryota</taxon>
        <taxon>Metazoa</taxon>
        <taxon>Chordata</taxon>
        <taxon>Craniata</taxon>
        <taxon>Vertebrata</taxon>
        <taxon>Euteleostomi</taxon>
        <taxon>Actinopterygii</taxon>
        <taxon>Neopterygii</taxon>
        <taxon>Teleostei</taxon>
        <taxon>Neoteleostei</taxon>
        <taxon>Acanthomorphata</taxon>
        <taxon>Carangaria</taxon>
        <taxon>Carangiformes</taxon>
        <taxon>Echeneidae</taxon>
        <taxon>Echeneis</taxon>
    </lineage>
</organism>
<evidence type="ECO:0000256" key="3">
    <source>
        <dbReference type="ARBA" id="ARBA00022729"/>
    </source>
</evidence>
<dbReference type="Proteomes" id="UP000472264">
    <property type="component" value="Chromosome 10"/>
</dbReference>
<evidence type="ECO:0000256" key="8">
    <source>
        <dbReference type="SAM" id="SignalP"/>
    </source>
</evidence>
<dbReference type="GO" id="GO:0009617">
    <property type="term" value="P:response to bacterium"/>
    <property type="evidence" value="ECO:0007669"/>
    <property type="project" value="TreeGrafter"/>
</dbReference>
<dbReference type="InterPro" id="IPR007110">
    <property type="entry name" value="Ig-like_dom"/>
</dbReference>
<reference evidence="10" key="2">
    <citation type="submission" date="2025-08" db="UniProtKB">
        <authorList>
            <consortium name="Ensembl"/>
        </authorList>
    </citation>
    <scope>IDENTIFICATION</scope>
</reference>
<keyword evidence="3 8" id="KW-0732">Signal</keyword>
<keyword evidence="6" id="KW-1015">Disulfide bond</keyword>
<evidence type="ECO:0000313" key="11">
    <source>
        <dbReference type="Proteomes" id="UP000472264"/>
    </source>
</evidence>
<dbReference type="Gene3D" id="2.60.40.10">
    <property type="entry name" value="Immunoglobulins"/>
    <property type="match status" value="3"/>
</dbReference>
<evidence type="ECO:0000256" key="5">
    <source>
        <dbReference type="ARBA" id="ARBA00023136"/>
    </source>
</evidence>
<keyword evidence="11" id="KW-1185">Reference proteome</keyword>